<dbReference type="InterPro" id="IPR017946">
    <property type="entry name" value="PLC-like_Pdiesterase_TIM-brl"/>
</dbReference>
<evidence type="ECO:0000313" key="4">
    <source>
        <dbReference type="EMBL" id="KAJ5215532.1"/>
    </source>
</evidence>
<evidence type="ECO:0000256" key="3">
    <source>
        <dbReference type="SAM" id="MobiDB-lite"/>
    </source>
</evidence>
<dbReference type="AlphaFoldDB" id="A0A9W9N952"/>
<dbReference type="EMBL" id="JAPQKR010000005">
    <property type="protein sequence ID" value="KAJ5215532.1"/>
    <property type="molecule type" value="Genomic_DNA"/>
</dbReference>
<evidence type="ECO:0000313" key="5">
    <source>
        <dbReference type="Proteomes" id="UP001150904"/>
    </source>
</evidence>
<evidence type="ECO:0000256" key="2">
    <source>
        <dbReference type="ARBA" id="ARBA00014286"/>
    </source>
</evidence>
<dbReference type="SUPFAM" id="SSF51695">
    <property type="entry name" value="PLC-like phosphodiesterases"/>
    <property type="match status" value="1"/>
</dbReference>
<dbReference type="InterPro" id="IPR051236">
    <property type="entry name" value="HAT_RTT109-like"/>
</dbReference>
<dbReference type="OrthoDB" id="4153866at2759"/>
<feature type="region of interest" description="Disordered" evidence="3">
    <location>
        <begin position="1"/>
        <end position="37"/>
    </location>
</feature>
<evidence type="ECO:0000256" key="1">
    <source>
        <dbReference type="ARBA" id="ARBA00008858"/>
    </source>
</evidence>
<dbReference type="GeneID" id="83176302"/>
<proteinExistence type="inferred from homology"/>
<dbReference type="GO" id="GO:0006629">
    <property type="term" value="P:lipid metabolic process"/>
    <property type="evidence" value="ECO:0007669"/>
    <property type="project" value="InterPro"/>
</dbReference>
<comment type="similarity">
    <text evidence="1">Belongs to the AIM6 family.</text>
</comment>
<keyword evidence="5" id="KW-1185">Reference proteome</keyword>
<organism evidence="4 5">
    <name type="scientific">Penicillium cinerascens</name>
    <dbReference type="NCBI Taxonomy" id="70096"/>
    <lineage>
        <taxon>Eukaryota</taxon>
        <taxon>Fungi</taxon>
        <taxon>Dikarya</taxon>
        <taxon>Ascomycota</taxon>
        <taxon>Pezizomycotina</taxon>
        <taxon>Eurotiomycetes</taxon>
        <taxon>Eurotiomycetidae</taxon>
        <taxon>Eurotiales</taxon>
        <taxon>Aspergillaceae</taxon>
        <taxon>Penicillium</taxon>
    </lineage>
</organism>
<dbReference type="RefSeq" id="XP_058311345.1">
    <property type="nucleotide sequence ID" value="XM_058449001.1"/>
</dbReference>
<name>A0A9W9N952_9EURO</name>
<feature type="compositionally biased region" description="Basic and acidic residues" evidence="3">
    <location>
        <begin position="20"/>
        <end position="34"/>
    </location>
</feature>
<dbReference type="Proteomes" id="UP001150904">
    <property type="component" value="Unassembled WGS sequence"/>
</dbReference>
<sequence>MPSQGCDSEFWEELLPPGTRPERDPSEPDSDFRSGKSCKSCLSKRALSCRAARGIFKLLNWTQQADDAFFREHGGASLESFDLLEKEFSAHSTQDTIPITCYSRNSNGRWISLQSALSSGCISIEMTLFPAGNELLIAANPDILARAMNLRGLYIDPLLRTFQEHYSKLEKLPSGAYPHQTELSGVFSHDPTQSLVLLMNVDADPERVWSQLILQLEPLREAGFLTYFNGSAVVPGPITIVATGNVPFHRILERSTFRDVFFDAPLLQLLPLFDQGSPQYSDYNAQTSYYASADFRTAIGNVDFNGFSDQQLADVRHQVQLAHGLGLKVRYLDTPDWPRKLRNYVWRILAREGVDIITVDESVTGPQGT</sequence>
<gene>
    <name evidence="4" type="ORF">N7498_001939</name>
</gene>
<reference evidence="4" key="2">
    <citation type="journal article" date="2023" name="IMA Fungus">
        <title>Comparative genomic study of the Penicillium genus elucidates a diverse pangenome and 15 lateral gene transfer events.</title>
        <authorList>
            <person name="Petersen C."/>
            <person name="Sorensen T."/>
            <person name="Nielsen M.R."/>
            <person name="Sondergaard T.E."/>
            <person name="Sorensen J.L."/>
            <person name="Fitzpatrick D.A."/>
            <person name="Frisvad J.C."/>
            <person name="Nielsen K.L."/>
        </authorList>
    </citation>
    <scope>NUCLEOTIDE SEQUENCE</scope>
    <source>
        <strain evidence="4">IBT 15544</strain>
    </source>
</reference>
<dbReference type="PANTHER" id="PTHR31571">
    <property type="entry name" value="ALTERED INHERITANCE OF MITOCHONDRIA PROTEIN 6"/>
    <property type="match status" value="1"/>
</dbReference>
<accession>A0A9W9N952</accession>
<dbReference type="GO" id="GO:0008081">
    <property type="term" value="F:phosphoric diester hydrolase activity"/>
    <property type="evidence" value="ECO:0007669"/>
    <property type="project" value="InterPro"/>
</dbReference>
<comment type="caution">
    <text evidence="4">The sequence shown here is derived from an EMBL/GenBank/DDBJ whole genome shotgun (WGS) entry which is preliminary data.</text>
</comment>
<protein>
    <recommendedName>
        <fullName evidence="2">Altered inheritance of mitochondria protein 6</fullName>
    </recommendedName>
</protein>
<dbReference type="PANTHER" id="PTHR31571:SF1">
    <property type="entry name" value="ALTERED INHERITANCE OF MITOCHONDRIA PROTEIN 6"/>
    <property type="match status" value="1"/>
</dbReference>
<reference evidence="4" key="1">
    <citation type="submission" date="2022-12" db="EMBL/GenBank/DDBJ databases">
        <authorList>
            <person name="Petersen C."/>
        </authorList>
    </citation>
    <scope>NUCLEOTIDE SEQUENCE</scope>
    <source>
        <strain evidence="4">IBT 15544</strain>
    </source>
</reference>